<name>A0A8H7XSB0_PSICU</name>
<dbReference type="Gene3D" id="3.40.50.720">
    <property type="entry name" value="NAD(P)-binding Rossmann-like Domain"/>
    <property type="match status" value="1"/>
</dbReference>
<dbReference type="SUPFAM" id="SSF51735">
    <property type="entry name" value="NAD(P)-binding Rossmann-fold domains"/>
    <property type="match status" value="1"/>
</dbReference>
<dbReference type="AlphaFoldDB" id="A0A8H7XSB0"/>
<proteinExistence type="inferred from homology"/>
<accession>A0A8H7XSB0</accession>
<dbReference type="InterPro" id="IPR036291">
    <property type="entry name" value="NAD(P)-bd_dom_sf"/>
</dbReference>
<evidence type="ECO:0000256" key="2">
    <source>
        <dbReference type="ARBA" id="ARBA00022857"/>
    </source>
</evidence>
<keyword evidence="2" id="KW-0521">NADP</keyword>
<dbReference type="PRINTS" id="PR00081">
    <property type="entry name" value="GDHRDH"/>
</dbReference>
<dbReference type="GO" id="GO:0048038">
    <property type="term" value="F:quinone binding"/>
    <property type="evidence" value="ECO:0007669"/>
    <property type="project" value="TreeGrafter"/>
</dbReference>
<dbReference type="InterPro" id="IPR002347">
    <property type="entry name" value="SDR_fam"/>
</dbReference>
<dbReference type="InterPro" id="IPR020904">
    <property type="entry name" value="Sc_DH/Rdtase_CS"/>
</dbReference>
<dbReference type="PROSITE" id="PS00061">
    <property type="entry name" value="ADH_SHORT"/>
    <property type="match status" value="1"/>
</dbReference>
<dbReference type="FunFam" id="3.40.50.720:FF:000084">
    <property type="entry name" value="Short-chain dehydrogenase reductase"/>
    <property type="match status" value="1"/>
</dbReference>
<evidence type="ECO:0000313" key="3">
    <source>
        <dbReference type="EMBL" id="KAG5166117.1"/>
    </source>
</evidence>
<dbReference type="EMBL" id="JAFIQS010000008">
    <property type="protein sequence ID" value="KAG5166117.1"/>
    <property type="molecule type" value="Genomic_DNA"/>
</dbReference>
<gene>
    <name evidence="3" type="ORF">JR316_008191</name>
</gene>
<comment type="caution">
    <text evidence="3">The sequence shown here is derived from an EMBL/GenBank/DDBJ whole genome shotgun (WGS) entry which is preliminary data.</text>
</comment>
<dbReference type="PANTHER" id="PTHR42760">
    <property type="entry name" value="SHORT-CHAIN DEHYDROGENASES/REDUCTASES FAMILY MEMBER"/>
    <property type="match status" value="1"/>
</dbReference>
<comment type="similarity">
    <text evidence="1">Belongs to the short-chain dehydrogenases/reductases (SDR) family.</text>
</comment>
<evidence type="ECO:0000256" key="1">
    <source>
        <dbReference type="ARBA" id="ARBA00006484"/>
    </source>
</evidence>
<dbReference type="Pfam" id="PF13561">
    <property type="entry name" value="adh_short_C2"/>
    <property type="match status" value="1"/>
</dbReference>
<sequence>MMFTSHLKFSAAQLHARLALVRHSGRRQLPSFSVPAAHNTPRSYIHNTSTSLNRVAVVTGAARGIGRAIALQLARDGYDVALNDLVPSSSSSRASSSSSSLEEVREIIEGEIGRKTAVLRGDVSVEEDVKALVDGAVEKLGGVDVMVANAGIASPSAMLDSTSWPDFTSLFLTTTNMWDIQVSAKEWDRVMAINGRGVFLCYKYAAIQMIKQGRGGRIVGASSVAGKTGVPFFAHYSASKFAVSSLTQTAAQEWAKYSINVNAYAPGPIDTDLTREAATFAEINPDYNKDVPASASATAVGFIGTPEDVAGVVSYLVSDRARFMTGQVLTIDGGVIFR</sequence>
<reference evidence="3" key="1">
    <citation type="submission" date="2021-02" db="EMBL/GenBank/DDBJ databases">
        <title>Psilocybe cubensis genome.</title>
        <authorList>
            <person name="Mckernan K.J."/>
            <person name="Crawford S."/>
            <person name="Trippe A."/>
            <person name="Kane L.T."/>
            <person name="Mclaughlin S."/>
        </authorList>
    </citation>
    <scope>NUCLEOTIDE SEQUENCE [LARGE SCALE GENOMIC DNA]</scope>
    <source>
        <strain evidence="3">MGC-MH-2018</strain>
    </source>
</reference>
<dbReference type="GO" id="GO:0016616">
    <property type="term" value="F:oxidoreductase activity, acting on the CH-OH group of donors, NAD or NADP as acceptor"/>
    <property type="evidence" value="ECO:0007669"/>
    <property type="project" value="TreeGrafter"/>
</dbReference>
<protein>
    <submittedName>
        <fullName evidence="3">Uncharacterized protein</fullName>
    </submittedName>
</protein>
<dbReference type="PRINTS" id="PR00080">
    <property type="entry name" value="SDRFAMILY"/>
</dbReference>
<dbReference type="GO" id="GO:0006633">
    <property type="term" value="P:fatty acid biosynthetic process"/>
    <property type="evidence" value="ECO:0007669"/>
    <property type="project" value="TreeGrafter"/>
</dbReference>
<organism evidence="3">
    <name type="scientific">Psilocybe cubensis</name>
    <name type="common">Psychedelic mushroom</name>
    <name type="synonym">Stropharia cubensis</name>
    <dbReference type="NCBI Taxonomy" id="181762"/>
    <lineage>
        <taxon>Eukaryota</taxon>
        <taxon>Fungi</taxon>
        <taxon>Dikarya</taxon>
        <taxon>Basidiomycota</taxon>
        <taxon>Agaricomycotina</taxon>
        <taxon>Agaricomycetes</taxon>
        <taxon>Agaricomycetidae</taxon>
        <taxon>Agaricales</taxon>
        <taxon>Agaricineae</taxon>
        <taxon>Strophariaceae</taxon>
        <taxon>Psilocybe</taxon>
    </lineage>
</organism>
<dbReference type="PANTHER" id="PTHR42760:SF121">
    <property type="entry name" value="3-OXOACYL-(ACYL-CARRIER-PROTEIN) REDUCTASE"/>
    <property type="match status" value="1"/>
</dbReference>